<evidence type="ECO:0000256" key="8">
    <source>
        <dbReference type="ARBA" id="ARBA00022525"/>
    </source>
</evidence>
<dbReference type="InterPro" id="IPR000070">
    <property type="entry name" value="Pectinesterase_cat"/>
</dbReference>
<dbReference type="SUPFAM" id="SSF51126">
    <property type="entry name" value="Pectin lyase-like"/>
    <property type="match status" value="1"/>
</dbReference>
<keyword evidence="11 21" id="KW-1133">Transmembrane helix</keyword>
<dbReference type="SUPFAM" id="SSF101148">
    <property type="entry name" value="Plant invertase/pectin methylesterase inhibitor"/>
    <property type="match status" value="1"/>
</dbReference>
<proteinExistence type="inferred from homology"/>
<evidence type="ECO:0000256" key="2">
    <source>
        <dbReference type="ARBA" id="ARBA00004191"/>
    </source>
</evidence>
<feature type="domain" description="Pectinesterase inhibitor" evidence="22">
    <location>
        <begin position="78"/>
        <end position="232"/>
    </location>
</feature>
<sequence>MGYGKLVSEGGESSSTRHLQSEEEAATATSAKPRRTKLKPIIILAAVLIVASAVSAGVVVSLRNKSASGNGADGVHRKPSRAISRTCSKTRFPALCVDSLVQFPGALTASDKDLVHITVNMTLQRLGKALYDVTDISNLVMDTSSRSAYDDCLELLADSVDLLARSLTSVSPVSGGGARGTSEDVRTWLSAALTNQDTCTDGFDEVGGSKVKDTMSAKVKDLSELVSNCLAIYSAAGGDDDFSGIPIGNRRLLSSSAAEEEFPGWFSKRDRMLLESPVSSIQADIIVSQDGNGTVKTIAEAIKKAPEYSTRRIIIYVRAGKYEEDNLKVGRKKTNLMFIGDGKGKTVISGGKSIYDNVTTFHTASFAATGAGFIARDITFENWAGPGKHQAVALRVGADHAVVYRCSIIGYQDTLYVHSQRQFYRECDVYGTVDFIFGNAAVVFQNCSLYARKPMPSQKNTVTAQNRKDPNQNTGISIHACRFLATSDLEASKGSFQTYLGRPWKLYSRTVVMLSNIGDHVHPRGWLEWNATFALDTLYYAEYMNYGPGAALGQRVKWPGYHILTTAADASKFTVGQFIYGSSWLPSTGVAFMAGLST</sequence>
<evidence type="ECO:0000259" key="22">
    <source>
        <dbReference type="SMART" id="SM00856"/>
    </source>
</evidence>
<evidence type="ECO:0000256" key="9">
    <source>
        <dbReference type="ARBA" id="ARBA00022692"/>
    </source>
</evidence>
<dbReference type="InterPro" id="IPR006501">
    <property type="entry name" value="Pectinesterase_inhib_dom"/>
</dbReference>
<dbReference type="GO" id="GO:0016020">
    <property type="term" value="C:membrane"/>
    <property type="evidence" value="ECO:0007669"/>
    <property type="project" value="UniProtKB-SubCell"/>
</dbReference>
<dbReference type="GO" id="GO:0030599">
    <property type="term" value="F:pectinesterase activity"/>
    <property type="evidence" value="ECO:0007669"/>
    <property type="project" value="UniProtKB-UniRule"/>
</dbReference>
<keyword evidence="12 19" id="KW-0063">Aspartyl esterase</keyword>
<organism evidence="23 24">
    <name type="scientific">Oldenlandia corymbosa var. corymbosa</name>
    <dbReference type="NCBI Taxonomy" id="529605"/>
    <lineage>
        <taxon>Eukaryota</taxon>
        <taxon>Viridiplantae</taxon>
        <taxon>Streptophyta</taxon>
        <taxon>Embryophyta</taxon>
        <taxon>Tracheophyta</taxon>
        <taxon>Spermatophyta</taxon>
        <taxon>Magnoliopsida</taxon>
        <taxon>eudicotyledons</taxon>
        <taxon>Gunneridae</taxon>
        <taxon>Pentapetalae</taxon>
        <taxon>asterids</taxon>
        <taxon>lamiids</taxon>
        <taxon>Gentianales</taxon>
        <taxon>Rubiaceae</taxon>
        <taxon>Rubioideae</taxon>
        <taxon>Spermacoceae</taxon>
        <taxon>Hedyotis-Oldenlandia complex</taxon>
        <taxon>Oldenlandia</taxon>
    </lineage>
</organism>
<dbReference type="FunFam" id="2.160.20.10:FF:000001">
    <property type="entry name" value="Pectinesterase"/>
    <property type="match status" value="1"/>
</dbReference>
<feature type="transmembrane region" description="Helical" evidence="21">
    <location>
        <begin position="41"/>
        <end position="62"/>
    </location>
</feature>
<dbReference type="InterPro" id="IPR035513">
    <property type="entry name" value="Invertase/methylesterase_inhib"/>
</dbReference>
<dbReference type="GO" id="GO:0004857">
    <property type="term" value="F:enzyme inhibitor activity"/>
    <property type="evidence" value="ECO:0007669"/>
    <property type="project" value="InterPro"/>
</dbReference>
<dbReference type="PROSITE" id="PS00503">
    <property type="entry name" value="PECTINESTERASE_2"/>
    <property type="match status" value="1"/>
</dbReference>
<keyword evidence="9 21" id="KW-0812">Transmembrane</keyword>
<keyword evidence="7" id="KW-0134">Cell wall</keyword>
<reference evidence="23" key="1">
    <citation type="submission" date="2023-03" db="EMBL/GenBank/DDBJ databases">
        <authorList>
            <person name="Julca I."/>
        </authorList>
    </citation>
    <scope>NUCLEOTIDE SEQUENCE</scope>
</reference>
<evidence type="ECO:0000256" key="11">
    <source>
        <dbReference type="ARBA" id="ARBA00022989"/>
    </source>
</evidence>
<dbReference type="InterPro" id="IPR011050">
    <property type="entry name" value="Pectin_lyase_fold/virulence"/>
</dbReference>
<evidence type="ECO:0000256" key="7">
    <source>
        <dbReference type="ARBA" id="ARBA00022512"/>
    </source>
</evidence>
<evidence type="ECO:0000256" key="16">
    <source>
        <dbReference type="ARBA" id="ARBA00047928"/>
    </source>
</evidence>
<dbReference type="AlphaFoldDB" id="A0AAV1CCK3"/>
<evidence type="ECO:0000256" key="12">
    <source>
        <dbReference type="ARBA" id="ARBA00023085"/>
    </source>
</evidence>
<dbReference type="InterPro" id="IPR012334">
    <property type="entry name" value="Pectin_lyas_fold"/>
</dbReference>
<dbReference type="EMBL" id="OX459118">
    <property type="protein sequence ID" value="CAI9092547.1"/>
    <property type="molecule type" value="Genomic_DNA"/>
</dbReference>
<dbReference type="GO" id="GO:0045490">
    <property type="term" value="P:pectin catabolic process"/>
    <property type="evidence" value="ECO:0007669"/>
    <property type="project" value="UniProtKB-UniRule"/>
</dbReference>
<evidence type="ECO:0000256" key="15">
    <source>
        <dbReference type="ARBA" id="ARBA00023316"/>
    </source>
</evidence>
<evidence type="ECO:0000256" key="14">
    <source>
        <dbReference type="ARBA" id="ARBA00023157"/>
    </source>
</evidence>
<name>A0AAV1CCK3_OLDCO</name>
<evidence type="ECO:0000256" key="17">
    <source>
        <dbReference type="ARBA" id="ARBA00057335"/>
    </source>
</evidence>
<evidence type="ECO:0000256" key="3">
    <source>
        <dbReference type="ARBA" id="ARBA00005184"/>
    </source>
</evidence>
<evidence type="ECO:0000256" key="21">
    <source>
        <dbReference type="SAM" id="Phobius"/>
    </source>
</evidence>
<keyword evidence="15" id="KW-0961">Cell wall biogenesis/degradation</keyword>
<dbReference type="Pfam" id="PF01095">
    <property type="entry name" value="Pectinesterase"/>
    <property type="match status" value="1"/>
</dbReference>
<keyword evidence="13 21" id="KW-0472">Membrane</keyword>
<evidence type="ECO:0000256" key="4">
    <source>
        <dbReference type="ARBA" id="ARBA00006027"/>
    </source>
</evidence>
<keyword evidence="24" id="KW-1185">Reference proteome</keyword>
<dbReference type="GO" id="GO:0042545">
    <property type="term" value="P:cell wall modification"/>
    <property type="evidence" value="ECO:0007669"/>
    <property type="project" value="UniProtKB-UniRule"/>
</dbReference>
<dbReference type="CDD" id="cd15798">
    <property type="entry name" value="PMEI-like_3"/>
    <property type="match status" value="1"/>
</dbReference>
<keyword evidence="14" id="KW-1015">Disulfide bond</keyword>
<comment type="function">
    <text evidence="17">Acts in the modification of cell walls via demethylesterification of cell wall pectin.</text>
</comment>
<keyword evidence="8" id="KW-0964">Secreted</keyword>
<keyword evidence="10 19" id="KW-0378">Hydrolase</keyword>
<evidence type="ECO:0000256" key="1">
    <source>
        <dbReference type="ARBA" id="ARBA00004167"/>
    </source>
</evidence>
<dbReference type="Gene3D" id="1.20.140.40">
    <property type="entry name" value="Invertase/pectin methylesterase inhibitor family protein"/>
    <property type="match status" value="1"/>
</dbReference>
<evidence type="ECO:0000256" key="20">
    <source>
        <dbReference type="SAM" id="MobiDB-lite"/>
    </source>
</evidence>
<comment type="similarity">
    <text evidence="4">In the N-terminal section; belongs to the PMEI family.</text>
</comment>
<comment type="pathway">
    <text evidence="3 19">Glycan metabolism; pectin degradation; 2-dehydro-3-deoxy-D-gluconate from pectin: step 1/5.</text>
</comment>
<comment type="similarity">
    <text evidence="5">In the C-terminal section; belongs to the pectinesterase family.</text>
</comment>
<dbReference type="Proteomes" id="UP001161247">
    <property type="component" value="Chromosome 1"/>
</dbReference>
<evidence type="ECO:0000256" key="13">
    <source>
        <dbReference type="ARBA" id="ARBA00023136"/>
    </source>
</evidence>
<dbReference type="FunFam" id="1.20.140.40:FF:000012">
    <property type="entry name" value="Pectinesterase"/>
    <property type="match status" value="1"/>
</dbReference>
<evidence type="ECO:0000256" key="18">
    <source>
        <dbReference type="PROSITE-ProRule" id="PRU10040"/>
    </source>
</evidence>
<gene>
    <name evidence="23" type="ORF">OLC1_LOCUS4194</name>
</gene>
<dbReference type="Pfam" id="PF04043">
    <property type="entry name" value="PMEI"/>
    <property type="match status" value="1"/>
</dbReference>
<dbReference type="PANTHER" id="PTHR31707">
    <property type="entry name" value="PECTINESTERASE"/>
    <property type="match status" value="1"/>
</dbReference>
<evidence type="ECO:0000313" key="23">
    <source>
        <dbReference type="EMBL" id="CAI9092547.1"/>
    </source>
</evidence>
<evidence type="ECO:0000256" key="19">
    <source>
        <dbReference type="RuleBase" id="RU000589"/>
    </source>
</evidence>
<dbReference type="NCBIfam" id="TIGR01614">
    <property type="entry name" value="PME_inhib"/>
    <property type="match status" value="1"/>
</dbReference>
<comment type="catalytic activity">
    <reaction evidence="16 19">
        <text>[(1-&gt;4)-alpha-D-galacturonosyl methyl ester](n) + n H2O = [(1-&gt;4)-alpha-D-galacturonosyl](n) + n methanol + n H(+)</text>
        <dbReference type="Rhea" id="RHEA:22380"/>
        <dbReference type="Rhea" id="RHEA-COMP:14570"/>
        <dbReference type="Rhea" id="RHEA-COMP:14573"/>
        <dbReference type="ChEBI" id="CHEBI:15377"/>
        <dbReference type="ChEBI" id="CHEBI:15378"/>
        <dbReference type="ChEBI" id="CHEBI:17790"/>
        <dbReference type="ChEBI" id="CHEBI:140522"/>
        <dbReference type="ChEBI" id="CHEBI:140523"/>
        <dbReference type="EC" id="3.1.1.11"/>
    </reaction>
</comment>
<evidence type="ECO:0000313" key="24">
    <source>
        <dbReference type="Proteomes" id="UP001161247"/>
    </source>
</evidence>
<feature type="region of interest" description="Disordered" evidence="20">
    <location>
        <begin position="1"/>
        <end position="31"/>
    </location>
</feature>
<dbReference type="SMART" id="SM00856">
    <property type="entry name" value="PMEI"/>
    <property type="match status" value="1"/>
</dbReference>
<evidence type="ECO:0000256" key="5">
    <source>
        <dbReference type="ARBA" id="ARBA00007786"/>
    </source>
</evidence>
<evidence type="ECO:0000256" key="10">
    <source>
        <dbReference type="ARBA" id="ARBA00022801"/>
    </source>
</evidence>
<feature type="active site" evidence="18">
    <location>
        <position position="434"/>
    </location>
</feature>
<accession>A0AAV1CCK3</accession>
<dbReference type="Gene3D" id="2.160.20.10">
    <property type="entry name" value="Single-stranded right-handed beta-helix, Pectin lyase-like"/>
    <property type="match status" value="1"/>
</dbReference>
<evidence type="ECO:0000256" key="6">
    <source>
        <dbReference type="ARBA" id="ARBA00013229"/>
    </source>
</evidence>
<dbReference type="EC" id="3.1.1.11" evidence="6 19"/>
<comment type="subcellular location">
    <subcellularLocation>
        <location evidence="1">Membrane</location>
        <topology evidence="1">Single-pass membrane protein</topology>
    </subcellularLocation>
    <subcellularLocation>
        <location evidence="2">Secreted</location>
        <location evidence="2">Cell wall</location>
    </subcellularLocation>
</comment>
<dbReference type="InterPro" id="IPR033131">
    <property type="entry name" value="Pectinesterase_Asp_AS"/>
</dbReference>
<protein>
    <recommendedName>
        <fullName evidence="6 19">Pectinesterase</fullName>
        <ecNumber evidence="6 19">3.1.1.11</ecNumber>
    </recommendedName>
</protein>